<proteinExistence type="predicted"/>
<accession>A0A8S3XN24</accession>
<dbReference type="OrthoDB" id="6511194at2759"/>
<dbReference type="AlphaFoldDB" id="A0A8S3XN24"/>
<dbReference type="EMBL" id="CAJQZP010001228">
    <property type="protein sequence ID" value="CAG5032334.1"/>
    <property type="molecule type" value="Genomic_DNA"/>
</dbReference>
<protein>
    <submittedName>
        <fullName evidence="1">(apollo) hypothetical protein</fullName>
    </submittedName>
</protein>
<dbReference type="Proteomes" id="UP000691718">
    <property type="component" value="Unassembled WGS sequence"/>
</dbReference>
<name>A0A8S3XN24_PARAO</name>
<sequence>MASQKRGKILQTIHVHHARDIVYNVIKYFDGEKNLECYNPLKCCAARAAMAINLSMTTISKIKKEGREIEIEDFIISVGMNSDSEDESDDYEDQNCESDQSMEVYDQLMEGIEPIMGSDDPDTAGLSGL</sequence>
<reference evidence="1" key="1">
    <citation type="submission" date="2021-04" db="EMBL/GenBank/DDBJ databases">
        <authorList>
            <person name="Tunstrom K."/>
        </authorList>
    </citation>
    <scope>NUCLEOTIDE SEQUENCE</scope>
</reference>
<gene>
    <name evidence="1" type="ORF">PAPOLLO_LOCUS19875</name>
</gene>
<keyword evidence="2" id="KW-1185">Reference proteome</keyword>
<evidence type="ECO:0000313" key="1">
    <source>
        <dbReference type="EMBL" id="CAG5032334.1"/>
    </source>
</evidence>
<comment type="caution">
    <text evidence="1">The sequence shown here is derived from an EMBL/GenBank/DDBJ whole genome shotgun (WGS) entry which is preliminary data.</text>
</comment>
<organism evidence="1 2">
    <name type="scientific">Parnassius apollo</name>
    <name type="common">Apollo butterfly</name>
    <name type="synonym">Papilio apollo</name>
    <dbReference type="NCBI Taxonomy" id="110799"/>
    <lineage>
        <taxon>Eukaryota</taxon>
        <taxon>Metazoa</taxon>
        <taxon>Ecdysozoa</taxon>
        <taxon>Arthropoda</taxon>
        <taxon>Hexapoda</taxon>
        <taxon>Insecta</taxon>
        <taxon>Pterygota</taxon>
        <taxon>Neoptera</taxon>
        <taxon>Endopterygota</taxon>
        <taxon>Lepidoptera</taxon>
        <taxon>Glossata</taxon>
        <taxon>Ditrysia</taxon>
        <taxon>Papilionoidea</taxon>
        <taxon>Papilionidae</taxon>
        <taxon>Parnassiinae</taxon>
        <taxon>Parnassini</taxon>
        <taxon>Parnassius</taxon>
        <taxon>Parnassius</taxon>
    </lineage>
</organism>
<evidence type="ECO:0000313" key="2">
    <source>
        <dbReference type="Proteomes" id="UP000691718"/>
    </source>
</evidence>